<dbReference type="InterPro" id="IPR051095">
    <property type="entry name" value="Dros_DevTransReg"/>
</dbReference>
<reference evidence="11 12" key="1">
    <citation type="journal article" date="2015" name="Genome Biol. Evol.">
        <title>The genome of winter moth (Operophtera brumata) provides a genomic perspective on sexual dimorphism and phenology.</title>
        <authorList>
            <person name="Derks M.F."/>
            <person name="Smit S."/>
            <person name="Salis L."/>
            <person name="Schijlen E."/>
            <person name="Bossers A."/>
            <person name="Mateman C."/>
            <person name="Pijl A.S."/>
            <person name="de Ridder D."/>
            <person name="Groenen M.A."/>
            <person name="Visser M.E."/>
            <person name="Megens H.J."/>
        </authorList>
    </citation>
    <scope>NUCLEOTIDE SEQUENCE [LARGE SCALE GENOMIC DNA]</scope>
    <source>
        <strain evidence="11">WM2013NL</strain>
        <tissue evidence="11">Head and thorax</tissue>
    </source>
</reference>
<feature type="region of interest" description="Disordered" evidence="9">
    <location>
        <begin position="206"/>
        <end position="227"/>
    </location>
</feature>
<dbReference type="GO" id="GO:0035167">
    <property type="term" value="P:larval lymph gland hemopoiesis"/>
    <property type="evidence" value="ECO:0007669"/>
    <property type="project" value="UniProtKB-ARBA"/>
</dbReference>
<dbReference type="GO" id="GO:0005634">
    <property type="term" value="C:nucleus"/>
    <property type="evidence" value="ECO:0007669"/>
    <property type="project" value="UniProtKB-SubCell"/>
</dbReference>
<evidence type="ECO:0000256" key="2">
    <source>
        <dbReference type="ARBA" id="ARBA00022473"/>
    </source>
</evidence>
<keyword evidence="6" id="KW-0804">Transcription</keyword>
<evidence type="ECO:0000256" key="5">
    <source>
        <dbReference type="ARBA" id="ARBA00023015"/>
    </source>
</evidence>
<evidence type="ECO:0000256" key="6">
    <source>
        <dbReference type="ARBA" id="ARBA00023163"/>
    </source>
</evidence>
<feature type="domain" description="BTB" evidence="10">
    <location>
        <begin position="9"/>
        <end position="52"/>
    </location>
</feature>
<sequence length="227" mass="24874">MPTASKGVSTLIKNVLSQQFDKHPIIILKDVKYAELRAMMDYMYRGEVNISQDQLAALLKAAESLQIKGLSDNKPSRPPSRPAPAPPAAHPAAHPPRAPSPPPQVRDGSIDSREGSVSPTRRRKKARRMSDGAPEPPTNSNSNGCSRDAALCKEEAARDVEDLTMDEEAEDPPQAHNDVVRMHVCPSRYISSRDAALCKEEAARDVEDLTMDEEAEDPPQAHNDVVR</sequence>
<proteinExistence type="predicted"/>
<comment type="subcellular location">
    <subcellularLocation>
        <location evidence="1">Nucleus</location>
    </subcellularLocation>
</comment>
<keyword evidence="3" id="KW-0221">Differentiation</keyword>
<evidence type="ECO:0000256" key="8">
    <source>
        <dbReference type="ARBA" id="ARBA00037382"/>
    </source>
</evidence>
<evidence type="ECO:0000256" key="1">
    <source>
        <dbReference type="ARBA" id="ARBA00004123"/>
    </source>
</evidence>
<dbReference type="GO" id="GO:0016199">
    <property type="term" value="P:axon midline choice point recognition"/>
    <property type="evidence" value="ECO:0007669"/>
    <property type="project" value="UniProtKB-ARBA"/>
</dbReference>
<keyword evidence="2" id="KW-0217">Developmental protein</keyword>
<accession>A0A0L7KTQ5</accession>
<dbReference type="GO" id="GO:0007526">
    <property type="term" value="P:larval somatic muscle development"/>
    <property type="evidence" value="ECO:0007669"/>
    <property type="project" value="UniProtKB-ARBA"/>
</dbReference>
<organism evidence="11 12">
    <name type="scientific">Operophtera brumata</name>
    <name type="common">Winter moth</name>
    <name type="synonym">Phalaena brumata</name>
    <dbReference type="NCBI Taxonomy" id="104452"/>
    <lineage>
        <taxon>Eukaryota</taxon>
        <taxon>Metazoa</taxon>
        <taxon>Ecdysozoa</taxon>
        <taxon>Arthropoda</taxon>
        <taxon>Hexapoda</taxon>
        <taxon>Insecta</taxon>
        <taxon>Pterygota</taxon>
        <taxon>Neoptera</taxon>
        <taxon>Endopterygota</taxon>
        <taxon>Lepidoptera</taxon>
        <taxon>Glossata</taxon>
        <taxon>Ditrysia</taxon>
        <taxon>Geometroidea</taxon>
        <taxon>Geometridae</taxon>
        <taxon>Larentiinae</taxon>
        <taxon>Operophtera</taxon>
    </lineage>
</organism>
<keyword evidence="4" id="KW-0524">Neurogenesis</keyword>
<dbReference type="GO" id="GO:0006357">
    <property type="term" value="P:regulation of transcription by RNA polymerase II"/>
    <property type="evidence" value="ECO:0007669"/>
    <property type="project" value="TreeGrafter"/>
</dbReference>
<dbReference type="GO" id="GO:0048813">
    <property type="term" value="P:dendrite morphogenesis"/>
    <property type="evidence" value="ECO:0007669"/>
    <property type="project" value="UniProtKB-ARBA"/>
</dbReference>
<evidence type="ECO:0000313" key="11">
    <source>
        <dbReference type="EMBL" id="KOB66419.1"/>
    </source>
</evidence>
<dbReference type="SUPFAM" id="SSF54695">
    <property type="entry name" value="POZ domain"/>
    <property type="match status" value="1"/>
</dbReference>
<dbReference type="EMBL" id="JTDY01005965">
    <property type="protein sequence ID" value="KOB66419.1"/>
    <property type="molecule type" value="Genomic_DNA"/>
</dbReference>
<evidence type="ECO:0000313" key="12">
    <source>
        <dbReference type="Proteomes" id="UP000037510"/>
    </source>
</evidence>
<comment type="caution">
    <text evidence="11">The sequence shown here is derived from an EMBL/GenBank/DDBJ whole genome shotgun (WGS) entry which is preliminary data.</text>
</comment>
<dbReference type="InterPro" id="IPR000210">
    <property type="entry name" value="BTB/POZ_dom"/>
</dbReference>
<dbReference type="AlphaFoldDB" id="A0A0L7KTQ5"/>
<name>A0A0L7KTQ5_OPEBR</name>
<dbReference type="Gene3D" id="3.30.710.10">
    <property type="entry name" value="Potassium Channel Kv1.1, Chain A"/>
    <property type="match status" value="1"/>
</dbReference>
<evidence type="ECO:0000256" key="9">
    <source>
        <dbReference type="SAM" id="MobiDB-lite"/>
    </source>
</evidence>
<dbReference type="InterPro" id="IPR011333">
    <property type="entry name" value="SKP1/BTB/POZ_sf"/>
</dbReference>
<dbReference type="GO" id="GO:0007464">
    <property type="term" value="P:R3/R4 cell fate commitment"/>
    <property type="evidence" value="ECO:0007669"/>
    <property type="project" value="UniProtKB-ARBA"/>
</dbReference>
<keyword evidence="5" id="KW-0805">Transcription regulation</keyword>
<dbReference type="PANTHER" id="PTHR23110:SF111">
    <property type="entry name" value="LONGITUDINALS LACKING PROTEIN, ISOFORMS F_I_K_T"/>
    <property type="match status" value="1"/>
</dbReference>
<evidence type="ECO:0000256" key="7">
    <source>
        <dbReference type="ARBA" id="ARBA00023242"/>
    </source>
</evidence>
<gene>
    <name evidence="11" type="ORF">OBRU01_21285</name>
</gene>
<feature type="compositionally biased region" description="Acidic residues" evidence="9">
    <location>
        <begin position="162"/>
        <end position="171"/>
    </location>
</feature>
<feature type="compositionally biased region" description="Basic and acidic residues" evidence="9">
    <location>
        <begin position="150"/>
        <end position="161"/>
    </location>
</feature>
<dbReference type="GO" id="GO:0045476">
    <property type="term" value="P:nurse cell apoptotic process"/>
    <property type="evidence" value="ECO:0007669"/>
    <property type="project" value="UniProtKB-ARBA"/>
</dbReference>
<comment type="function">
    <text evidence="8">Putative transcription factor required for axon growth and guidance in the central and peripheral nervous systems. Repels CNS axons away from the midline by promoting the expression of the midline repellent sli and its receptor robo.</text>
</comment>
<feature type="compositionally biased region" description="Acidic residues" evidence="9">
    <location>
        <begin position="208"/>
        <end position="217"/>
    </location>
</feature>
<dbReference type="STRING" id="104452.A0A0L7KTQ5"/>
<feature type="non-terminal residue" evidence="11">
    <location>
        <position position="227"/>
    </location>
</feature>
<keyword evidence="7" id="KW-0539">Nucleus</keyword>
<evidence type="ECO:0000256" key="4">
    <source>
        <dbReference type="ARBA" id="ARBA00022902"/>
    </source>
</evidence>
<dbReference type="Pfam" id="PF00651">
    <property type="entry name" value="BTB"/>
    <property type="match status" value="1"/>
</dbReference>
<dbReference type="PROSITE" id="PS50097">
    <property type="entry name" value="BTB"/>
    <property type="match status" value="1"/>
</dbReference>
<dbReference type="Proteomes" id="UP000037510">
    <property type="component" value="Unassembled WGS sequence"/>
</dbReference>
<feature type="region of interest" description="Disordered" evidence="9">
    <location>
        <begin position="69"/>
        <end position="179"/>
    </location>
</feature>
<dbReference type="PANTHER" id="PTHR23110">
    <property type="entry name" value="BTB DOMAIN TRANSCRIPTION FACTOR"/>
    <property type="match status" value="1"/>
</dbReference>
<evidence type="ECO:0000256" key="3">
    <source>
        <dbReference type="ARBA" id="ARBA00022782"/>
    </source>
</evidence>
<evidence type="ECO:0000259" key="10">
    <source>
        <dbReference type="PROSITE" id="PS50097"/>
    </source>
</evidence>
<dbReference type="GO" id="GO:0008406">
    <property type="term" value="P:gonad development"/>
    <property type="evidence" value="ECO:0007669"/>
    <property type="project" value="UniProtKB-ARBA"/>
</dbReference>
<dbReference type="GO" id="GO:0045467">
    <property type="term" value="P:R7 cell development"/>
    <property type="evidence" value="ECO:0007669"/>
    <property type="project" value="UniProtKB-ARBA"/>
</dbReference>
<feature type="compositionally biased region" description="Pro residues" evidence="9">
    <location>
        <begin position="76"/>
        <end position="104"/>
    </location>
</feature>
<protein>
    <submittedName>
        <fullName evidence="11">Lola</fullName>
    </submittedName>
</protein>
<keyword evidence="12" id="KW-1185">Reference proteome</keyword>